<evidence type="ECO:0000313" key="2">
    <source>
        <dbReference type="Proteomes" id="UP000199729"/>
    </source>
</evidence>
<sequence>MGTKGAVGERAILAVGTEAGPALRSLLNQGIGALDELTGKLKNAKGSAAETAAVMGDNLRGRWVG</sequence>
<evidence type="ECO:0000313" key="1">
    <source>
        <dbReference type="EMBL" id="ASM79033.1"/>
    </source>
</evidence>
<proteinExistence type="predicted"/>
<gene>
    <name evidence="1" type="ORF">VITFI_CDS3256</name>
</gene>
<reference evidence="1 2" key="1">
    <citation type="submission" date="2017-07" db="EMBL/GenBank/DDBJ databases">
        <title>Complete Genome Sequence of the cosmetic ferment Vitreoscilla filiformis (ATCC15551).</title>
        <authorList>
            <person name="Contreras S."/>
            <person name="Sagory-Zalkind P."/>
            <person name="Blanquart H."/>
            <person name="Iltis A."/>
            <person name="Morand S.C."/>
        </authorList>
    </citation>
    <scope>NUCLEOTIDE SEQUENCE [LARGE SCALE GENOMIC DNA]</scope>
    <source>
        <strain evidence="1 2">ATCC 15551</strain>
    </source>
</reference>
<protein>
    <submittedName>
        <fullName evidence="1">Uncharacterized protein</fullName>
    </submittedName>
</protein>
<keyword evidence="2" id="KW-1185">Reference proteome</keyword>
<dbReference type="EMBL" id="CP022423">
    <property type="protein sequence ID" value="ASM79033.1"/>
    <property type="molecule type" value="Genomic_DNA"/>
</dbReference>
<dbReference type="RefSeq" id="WP_089417878.1">
    <property type="nucleotide sequence ID" value="NZ_CP022423.1"/>
</dbReference>
<accession>A0A221KJJ0</accession>
<dbReference type="Proteomes" id="UP000199729">
    <property type="component" value="Chromosome"/>
</dbReference>
<organism evidence="1 2">
    <name type="scientific">Vitreoscilla filiformis</name>
    <dbReference type="NCBI Taxonomy" id="63"/>
    <lineage>
        <taxon>Bacteria</taxon>
        <taxon>Pseudomonadati</taxon>
        <taxon>Pseudomonadota</taxon>
        <taxon>Betaproteobacteria</taxon>
        <taxon>Neisseriales</taxon>
        <taxon>Neisseriaceae</taxon>
        <taxon>Vitreoscilla</taxon>
    </lineage>
</organism>
<dbReference type="KEGG" id="vff:VITFI_CDS3256"/>
<dbReference type="AlphaFoldDB" id="A0A221KJJ0"/>
<name>A0A221KJJ0_VITFI</name>